<feature type="transmembrane region" description="Helical" evidence="2">
    <location>
        <begin position="362"/>
        <end position="384"/>
    </location>
</feature>
<accession>A0A8K0PES5</accession>
<name>A0A8K0PES5_9PEZI</name>
<feature type="region of interest" description="Disordered" evidence="1">
    <location>
        <begin position="185"/>
        <end position="208"/>
    </location>
</feature>
<protein>
    <submittedName>
        <fullName evidence="3">Uncharacterized protein</fullName>
    </submittedName>
</protein>
<evidence type="ECO:0000256" key="2">
    <source>
        <dbReference type="SAM" id="Phobius"/>
    </source>
</evidence>
<keyword evidence="2" id="KW-0812">Transmembrane</keyword>
<organism evidence="3 4">
    <name type="scientific">Elsinoe batatas</name>
    <dbReference type="NCBI Taxonomy" id="2601811"/>
    <lineage>
        <taxon>Eukaryota</taxon>
        <taxon>Fungi</taxon>
        <taxon>Dikarya</taxon>
        <taxon>Ascomycota</taxon>
        <taxon>Pezizomycotina</taxon>
        <taxon>Dothideomycetes</taxon>
        <taxon>Dothideomycetidae</taxon>
        <taxon>Myriangiales</taxon>
        <taxon>Elsinoaceae</taxon>
        <taxon>Elsinoe</taxon>
    </lineage>
</organism>
<gene>
    <name evidence="3" type="ORF">KVT40_009355</name>
</gene>
<keyword evidence="2" id="KW-0472">Membrane</keyword>
<feature type="transmembrane region" description="Helical" evidence="2">
    <location>
        <begin position="319"/>
        <end position="342"/>
    </location>
</feature>
<sequence length="624" mass="69952">MPISTPSISGYPWDRLPITIKNTHVWKGQPGWQLLAQGIADLIAFLLPISYFLFRTSPWNISAISRHFGPVGPLRSIYGTRRTSSMLNRRRSLSSSRDIAENLSISPDSLLPTFTSPISGYPWDRLPITIKNTHVWKGQPGWQLLAQGIADLIAFLLSTSYFLFRTSPWNISAISRHFGPAGPLRSIHGARPTSSMSNRRRSSSSSRDIAENLSISPDSLLPTFTSTILGYPWDRLPITIQNTHVWKGQPGWQLLAQGIANLTAFLLPISYLLFRTSPWNISAISRHFGPVGPLRSIYGARSTSSMLNRRRRPSSSRDIAENLSIFPYLFLSTSLLSTSILLGSRRPITIQNTHVWKGQPGWSLRILGFIDFIALLLPTLYLLFRTSLNILAFYRHFGPARPLRSIYGARPTSSMSNRRRSSSSSRDTAENLSISLPPLRTPTSRPPLRDSTTLLALALFLGPYLFLNLTAEQVVGLFRPRKSNTTKGSILSCLGSPTLPYTFSFWIWAFILRKLALGEPGRLRVALIPYLLVVELAHFRPFLFWTSLNILALCRHFGPAGPSRSIYGTRPTSSMSNRRRSLSSSRDIAGNLSTLRFSLRTLISRSFLAEMGPFLLRSILKEED</sequence>
<proteinExistence type="predicted"/>
<keyword evidence="4" id="KW-1185">Reference proteome</keyword>
<evidence type="ECO:0000313" key="4">
    <source>
        <dbReference type="Proteomes" id="UP000809789"/>
    </source>
</evidence>
<keyword evidence="2" id="KW-1133">Transmembrane helix</keyword>
<feature type="region of interest" description="Disordered" evidence="1">
    <location>
        <begin position="408"/>
        <end position="447"/>
    </location>
</feature>
<feature type="transmembrane region" description="Helical" evidence="2">
    <location>
        <begin position="523"/>
        <end position="545"/>
    </location>
</feature>
<dbReference type="Proteomes" id="UP000809789">
    <property type="component" value="Unassembled WGS sequence"/>
</dbReference>
<reference evidence="3" key="1">
    <citation type="submission" date="2021-07" db="EMBL/GenBank/DDBJ databases">
        <title>Elsinoe batatas strain:CRI-CJ2 Genome sequencing and assembly.</title>
        <authorList>
            <person name="Huang L."/>
        </authorList>
    </citation>
    <scope>NUCLEOTIDE SEQUENCE</scope>
    <source>
        <strain evidence="3">CRI-CJ2</strain>
    </source>
</reference>
<comment type="caution">
    <text evidence="3">The sequence shown here is derived from an EMBL/GenBank/DDBJ whole genome shotgun (WGS) entry which is preliminary data.</text>
</comment>
<evidence type="ECO:0000313" key="3">
    <source>
        <dbReference type="EMBL" id="KAG8622844.1"/>
    </source>
</evidence>
<feature type="transmembrane region" description="Helical" evidence="2">
    <location>
        <begin position="489"/>
        <end position="511"/>
    </location>
</feature>
<dbReference type="EMBL" id="JAESVG020000012">
    <property type="protein sequence ID" value="KAG8622844.1"/>
    <property type="molecule type" value="Genomic_DNA"/>
</dbReference>
<feature type="transmembrane region" description="Helical" evidence="2">
    <location>
        <begin position="254"/>
        <end position="274"/>
    </location>
</feature>
<feature type="transmembrane region" description="Helical" evidence="2">
    <location>
        <begin position="452"/>
        <end position="469"/>
    </location>
</feature>
<feature type="transmembrane region" description="Helical" evidence="2">
    <location>
        <begin position="34"/>
        <end position="54"/>
    </location>
</feature>
<evidence type="ECO:0000256" key="1">
    <source>
        <dbReference type="SAM" id="MobiDB-lite"/>
    </source>
</evidence>
<dbReference type="AlphaFoldDB" id="A0A8K0PES5"/>
<feature type="transmembrane region" description="Helical" evidence="2">
    <location>
        <begin position="144"/>
        <end position="164"/>
    </location>
</feature>